<reference evidence="1 2" key="2">
    <citation type="journal article" date="2017" name="Nature">
        <title>The Apostasia genome and the evolution of orchids.</title>
        <authorList>
            <person name="Zhang G.Q."/>
            <person name="Liu K.W."/>
            <person name="Li Z."/>
            <person name="Lohaus R."/>
            <person name="Hsiao Y.Y."/>
            <person name="Niu S.C."/>
            <person name="Wang J.Y."/>
            <person name="Lin Y.C."/>
            <person name="Xu Q."/>
            <person name="Chen L.J."/>
            <person name="Yoshida K."/>
            <person name="Fujiwara S."/>
            <person name="Wang Z.W."/>
            <person name="Zhang Y.Q."/>
            <person name="Mitsuda N."/>
            <person name="Wang M."/>
            <person name="Liu G.H."/>
            <person name="Pecoraro L."/>
            <person name="Huang H.X."/>
            <person name="Xiao X.J."/>
            <person name="Lin M."/>
            <person name="Wu X.Y."/>
            <person name="Wu W.L."/>
            <person name="Chen Y.Y."/>
            <person name="Chang S.B."/>
            <person name="Sakamoto S."/>
            <person name="Ohme-Takagi M."/>
            <person name="Yagi M."/>
            <person name="Zeng S.J."/>
            <person name="Shen C.Y."/>
            <person name="Yeh C.M."/>
            <person name="Luo Y.B."/>
            <person name="Tsai W.C."/>
            <person name="Van de Peer Y."/>
            <person name="Liu Z.J."/>
        </authorList>
    </citation>
    <scope>NUCLEOTIDE SEQUENCE [LARGE SCALE GENOMIC DNA]</scope>
    <source>
        <tissue evidence="1">The whole plant</tissue>
    </source>
</reference>
<proteinExistence type="predicted"/>
<dbReference type="EMBL" id="KZ501829">
    <property type="protein sequence ID" value="PKU88034.1"/>
    <property type="molecule type" value="Genomic_DNA"/>
</dbReference>
<accession>A0A2I0XJG2</accession>
<protein>
    <submittedName>
        <fullName evidence="1">Uncharacterized protein</fullName>
    </submittedName>
</protein>
<evidence type="ECO:0000313" key="2">
    <source>
        <dbReference type="Proteomes" id="UP000233837"/>
    </source>
</evidence>
<reference evidence="1 2" key="1">
    <citation type="journal article" date="2016" name="Sci. Rep.">
        <title>The Dendrobium catenatum Lindl. genome sequence provides insights into polysaccharide synthase, floral development and adaptive evolution.</title>
        <authorList>
            <person name="Zhang G.Q."/>
            <person name="Xu Q."/>
            <person name="Bian C."/>
            <person name="Tsai W.C."/>
            <person name="Yeh C.M."/>
            <person name="Liu K.W."/>
            <person name="Yoshida K."/>
            <person name="Zhang L.S."/>
            <person name="Chang S.B."/>
            <person name="Chen F."/>
            <person name="Shi Y."/>
            <person name="Su Y.Y."/>
            <person name="Zhang Y.Q."/>
            <person name="Chen L.J."/>
            <person name="Yin Y."/>
            <person name="Lin M."/>
            <person name="Huang H."/>
            <person name="Deng H."/>
            <person name="Wang Z.W."/>
            <person name="Zhu S.L."/>
            <person name="Zhao X."/>
            <person name="Deng C."/>
            <person name="Niu S.C."/>
            <person name="Huang J."/>
            <person name="Wang M."/>
            <person name="Liu G.H."/>
            <person name="Yang H.J."/>
            <person name="Xiao X.J."/>
            <person name="Hsiao Y.Y."/>
            <person name="Wu W.L."/>
            <person name="Chen Y.Y."/>
            <person name="Mitsuda N."/>
            <person name="Ohme-Takagi M."/>
            <person name="Luo Y.B."/>
            <person name="Van de Peer Y."/>
            <person name="Liu Z.J."/>
        </authorList>
    </citation>
    <scope>NUCLEOTIDE SEQUENCE [LARGE SCALE GENOMIC DNA]</scope>
    <source>
        <tissue evidence="1">The whole plant</tissue>
    </source>
</reference>
<evidence type="ECO:0000313" key="1">
    <source>
        <dbReference type="EMBL" id="PKU88034.1"/>
    </source>
</evidence>
<organism evidence="1 2">
    <name type="scientific">Dendrobium catenatum</name>
    <dbReference type="NCBI Taxonomy" id="906689"/>
    <lineage>
        <taxon>Eukaryota</taxon>
        <taxon>Viridiplantae</taxon>
        <taxon>Streptophyta</taxon>
        <taxon>Embryophyta</taxon>
        <taxon>Tracheophyta</taxon>
        <taxon>Spermatophyta</taxon>
        <taxon>Magnoliopsida</taxon>
        <taxon>Liliopsida</taxon>
        <taxon>Asparagales</taxon>
        <taxon>Orchidaceae</taxon>
        <taxon>Epidendroideae</taxon>
        <taxon>Malaxideae</taxon>
        <taxon>Dendrobiinae</taxon>
        <taxon>Dendrobium</taxon>
    </lineage>
</organism>
<dbReference type="Proteomes" id="UP000233837">
    <property type="component" value="Unassembled WGS sequence"/>
</dbReference>
<sequence length="118" mass="13707">MPVWRCCIKSNRHWKAKRNKMKMYKKKNYRSVPSIVFLLLRQTTNRARACLWTAASSEDITTVPPSRAVALVEDFCGELPVANSSVVESFWKYRRAGCLESEREDGRTRECGREEFGE</sequence>
<name>A0A2I0XJG2_9ASPA</name>
<keyword evidence="2" id="KW-1185">Reference proteome</keyword>
<gene>
    <name evidence="1" type="ORF">MA16_Dca019484</name>
</gene>
<dbReference type="AlphaFoldDB" id="A0A2I0XJG2"/>